<reference evidence="12" key="1">
    <citation type="submission" date="2021-10" db="EMBL/GenBank/DDBJ databases">
        <title>Tropical sea cucumber genome reveals ecological adaptation and Cuvierian tubules defense mechanism.</title>
        <authorList>
            <person name="Chen T."/>
        </authorList>
    </citation>
    <scope>NUCLEOTIDE SEQUENCE</scope>
    <source>
        <strain evidence="12">Nanhai2018</strain>
        <tissue evidence="12">Muscle</tissue>
    </source>
</reference>
<dbReference type="InterPro" id="IPR038492">
    <property type="entry name" value="GBBH-like_N_sf"/>
</dbReference>
<evidence type="ECO:0000313" key="12">
    <source>
        <dbReference type="EMBL" id="KAJ8023763.1"/>
    </source>
</evidence>
<keyword evidence="13" id="KW-1185">Reference proteome</keyword>
<protein>
    <submittedName>
        <fullName evidence="12">Gamma-butyrobetaine dioxygenase</fullName>
    </submittedName>
</protein>
<dbReference type="PANTHER" id="PTHR10696:SF33">
    <property type="entry name" value="GAMMA-BUTYROBETAINE DIOXYGENASE"/>
    <property type="match status" value="1"/>
</dbReference>
<evidence type="ECO:0000256" key="2">
    <source>
        <dbReference type="ARBA" id="ARBA00001961"/>
    </source>
</evidence>
<accession>A0A9Q1BFK8</accession>
<keyword evidence="7 12" id="KW-0223">Dioxygenase</keyword>
<dbReference type="Gene3D" id="3.60.130.10">
    <property type="entry name" value="Clavaminate synthase-like"/>
    <property type="match status" value="1"/>
</dbReference>
<dbReference type="GO" id="GO:0008336">
    <property type="term" value="F:gamma-butyrobetaine dioxygenase activity"/>
    <property type="evidence" value="ECO:0007669"/>
    <property type="project" value="TreeGrafter"/>
</dbReference>
<dbReference type="SUPFAM" id="SSF51197">
    <property type="entry name" value="Clavaminate synthase-like"/>
    <property type="match status" value="1"/>
</dbReference>
<evidence type="ECO:0000259" key="10">
    <source>
        <dbReference type="Pfam" id="PF02668"/>
    </source>
</evidence>
<dbReference type="GO" id="GO:0045329">
    <property type="term" value="P:carnitine biosynthetic process"/>
    <property type="evidence" value="ECO:0007669"/>
    <property type="project" value="UniProtKB-KW"/>
</dbReference>
<evidence type="ECO:0000256" key="3">
    <source>
        <dbReference type="ARBA" id="ARBA00005022"/>
    </source>
</evidence>
<keyword evidence="5" id="KW-0479">Metal-binding</keyword>
<feature type="domain" description="Gamma-butyrobetaine hydroxylase-like N-terminal" evidence="11">
    <location>
        <begin position="22"/>
        <end position="103"/>
    </location>
</feature>
<comment type="caution">
    <text evidence="12">The sequence shown here is derived from an EMBL/GenBank/DDBJ whole genome shotgun (WGS) entry which is preliminary data.</text>
</comment>
<proteinExistence type="inferred from homology"/>
<sequence length="401" mass="46046">MGGTSEEKGSEKLVEVSGRNSQDAMYKLRWTDGHTSRYPFVWLRDNCRCTKCYHPSSYQRLALMADLDPEVKPTGEELSDEGSLLKVTWPDNHVGEYPSRWLRHHQFDKGFYDPIGDIKPKPWGSELGGNIPKYKYDEVLNDNDVLFEWLKTMYETGLAVLTGAPTKPGALEAIGKRVAYLRETVYGKKFQVYSKYSASSLAYTSAELGLHVDLPFYGFCPGVQMLHCVRQTKGSGGDNQFADAFHAALILKKEKPEVYKLLTTVDIHFRNCGTDHIDEYHLVKGRPMFEEDSEGNFKQVYYNDQVRASYLNVPVEKVQDVYRAIKLFHQTLYKNNISTKLRDGEVVTFNNTRVMHGRTGYTVDSSSGEQVRHYEGGYLEWDEIHSRMRILREKKEGELRV</sequence>
<dbReference type="InterPro" id="IPR003819">
    <property type="entry name" value="TauD/TfdA-like"/>
</dbReference>
<dbReference type="InterPro" id="IPR042098">
    <property type="entry name" value="TauD-like_sf"/>
</dbReference>
<dbReference type="FunFam" id="3.30.2020.30:FF:000002">
    <property type="entry name" value="Putative gamma-butyrobetaine dioxygenase"/>
    <property type="match status" value="1"/>
</dbReference>
<organism evidence="12 13">
    <name type="scientific">Holothuria leucospilota</name>
    <name type="common">Black long sea cucumber</name>
    <name type="synonym">Mertensiothuria leucospilota</name>
    <dbReference type="NCBI Taxonomy" id="206669"/>
    <lineage>
        <taxon>Eukaryota</taxon>
        <taxon>Metazoa</taxon>
        <taxon>Echinodermata</taxon>
        <taxon>Eleutherozoa</taxon>
        <taxon>Echinozoa</taxon>
        <taxon>Holothuroidea</taxon>
        <taxon>Aspidochirotacea</taxon>
        <taxon>Aspidochirotida</taxon>
        <taxon>Holothuriidae</taxon>
        <taxon>Holothuria</taxon>
    </lineage>
</organism>
<gene>
    <name evidence="12" type="ORF">HOLleu_36297</name>
</gene>
<feature type="domain" description="TauD/TfdA-like" evidence="10">
    <location>
        <begin position="123"/>
        <end position="364"/>
    </location>
</feature>
<comment type="cofactor">
    <cofactor evidence="1">
        <name>Fe(2+)</name>
        <dbReference type="ChEBI" id="CHEBI:29033"/>
    </cofactor>
</comment>
<evidence type="ECO:0000259" key="11">
    <source>
        <dbReference type="Pfam" id="PF06155"/>
    </source>
</evidence>
<dbReference type="Proteomes" id="UP001152320">
    <property type="component" value="Chromosome 19"/>
</dbReference>
<evidence type="ECO:0000256" key="8">
    <source>
        <dbReference type="ARBA" id="ARBA00023002"/>
    </source>
</evidence>
<comment type="pathway">
    <text evidence="3">Amine and polyamine biosynthesis; carnitine biosynthesis.</text>
</comment>
<dbReference type="OrthoDB" id="406634at2759"/>
<keyword evidence="9" id="KW-0408">Iron</keyword>
<dbReference type="EMBL" id="JAIZAY010000019">
    <property type="protein sequence ID" value="KAJ8023763.1"/>
    <property type="molecule type" value="Genomic_DNA"/>
</dbReference>
<evidence type="ECO:0000313" key="13">
    <source>
        <dbReference type="Proteomes" id="UP001152320"/>
    </source>
</evidence>
<dbReference type="Gene3D" id="3.30.2020.30">
    <property type="match status" value="1"/>
</dbReference>
<dbReference type="InterPro" id="IPR010376">
    <property type="entry name" value="GBBH-like_N"/>
</dbReference>
<evidence type="ECO:0000256" key="4">
    <source>
        <dbReference type="ARBA" id="ARBA00008654"/>
    </source>
</evidence>
<comment type="similarity">
    <text evidence="4">Belongs to the gamma-BBH/TMLD family.</text>
</comment>
<evidence type="ECO:0000256" key="1">
    <source>
        <dbReference type="ARBA" id="ARBA00001954"/>
    </source>
</evidence>
<dbReference type="InterPro" id="IPR050411">
    <property type="entry name" value="AlphaKG_dependent_hydroxylases"/>
</dbReference>
<dbReference type="GO" id="GO:0046872">
    <property type="term" value="F:metal ion binding"/>
    <property type="evidence" value="ECO:0007669"/>
    <property type="project" value="UniProtKB-KW"/>
</dbReference>
<name>A0A9Q1BFK8_HOLLE</name>
<evidence type="ECO:0000256" key="5">
    <source>
        <dbReference type="ARBA" id="ARBA00022723"/>
    </source>
</evidence>
<dbReference type="Pfam" id="PF06155">
    <property type="entry name" value="GBBH-like_N"/>
    <property type="match status" value="1"/>
</dbReference>
<evidence type="ECO:0000256" key="9">
    <source>
        <dbReference type="ARBA" id="ARBA00023004"/>
    </source>
</evidence>
<keyword evidence="6" id="KW-0124">Carnitine biosynthesis</keyword>
<dbReference type="Pfam" id="PF02668">
    <property type="entry name" value="TauD"/>
    <property type="match status" value="1"/>
</dbReference>
<dbReference type="CDD" id="cd00250">
    <property type="entry name" value="CAS_like"/>
    <property type="match status" value="1"/>
</dbReference>
<dbReference type="AlphaFoldDB" id="A0A9Q1BFK8"/>
<comment type="cofactor">
    <cofactor evidence="2">
        <name>L-ascorbate</name>
        <dbReference type="ChEBI" id="CHEBI:38290"/>
    </cofactor>
</comment>
<evidence type="ECO:0000256" key="6">
    <source>
        <dbReference type="ARBA" id="ARBA00022873"/>
    </source>
</evidence>
<keyword evidence="8" id="KW-0560">Oxidoreductase</keyword>
<dbReference type="PANTHER" id="PTHR10696">
    <property type="entry name" value="GAMMA-BUTYROBETAINE HYDROXYLASE-RELATED"/>
    <property type="match status" value="1"/>
</dbReference>
<evidence type="ECO:0000256" key="7">
    <source>
        <dbReference type="ARBA" id="ARBA00022964"/>
    </source>
</evidence>
<dbReference type="GO" id="GO:0005739">
    <property type="term" value="C:mitochondrion"/>
    <property type="evidence" value="ECO:0007669"/>
    <property type="project" value="TreeGrafter"/>
</dbReference>
<dbReference type="FunFam" id="3.60.130.10:FF:000001">
    <property type="entry name" value="Trimethyllysine dioxygenase, mitochondrial"/>
    <property type="match status" value="1"/>
</dbReference>